<dbReference type="EMBL" id="BAAAQR010000015">
    <property type="protein sequence ID" value="GAA2154236.1"/>
    <property type="molecule type" value="Genomic_DNA"/>
</dbReference>
<keyword evidence="2" id="KW-0472">Membrane</keyword>
<evidence type="ECO:0000256" key="2">
    <source>
        <dbReference type="SAM" id="Phobius"/>
    </source>
</evidence>
<accession>A0ABP5LZQ9</accession>
<reference evidence="4" key="1">
    <citation type="journal article" date="2019" name="Int. J. Syst. Evol. Microbiol.">
        <title>The Global Catalogue of Microorganisms (GCM) 10K type strain sequencing project: providing services to taxonomists for standard genome sequencing and annotation.</title>
        <authorList>
            <consortium name="The Broad Institute Genomics Platform"/>
            <consortium name="The Broad Institute Genome Sequencing Center for Infectious Disease"/>
            <person name="Wu L."/>
            <person name="Ma J."/>
        </authorList>
    </citation>
    <scope>NUCLEOTIDE SEQUENCE [LARGE SCALE GENOMIC DNA]</scope>
    <source>
        <strain evidence="4">JCM 16022</strain>
    </source>
</reference>
<feature type="region of interest" description="Disordered" evidence="1">
    <location>
        <begin position="1"/>
        <end position="31"/>
    </location>
</feature>
<comment type="caution">
    <text evidence="3">The sequence shown here is derived from an EMBL/GenBank/DDBJ whole genome shotgun (WGS) entry which is preliminary data.</text>
</comment>
<keyword evidence="2" id="KW-0812">Transmembrane</keyword>
<feature type="transmembrane region" description="Helical" evidence="2">
    <location>
        <begin position="44"/>
        <end position="59"/>
    </location>
</feature>
<organism evidence="3 4">
    <name type="scientific">Nocardioides koreensis</name>
    <dbReference type="NCBI Taxonomy" id="433651"/>
    <lineage>
        <taxon>Bacteria</taxon>
        <taxon>Bacillati</taxon>
        <taxon>Actinomycetota</taxon>
        <taxon>Actinomycetes</taxon>
        <taxon>Propionibacteriales</taxon>
        <taxon>Nocardioidaceae</taxon>
        <taxon>Nocardioides</taxon>
    </lineage>
</organism>
<keyword evidence="2" id="KW-1133">Transmembrane helix</keyword>
<name>A0ABP5LZQ9_9ACTN</name>
<keyword evidence="4" id="KW-1185">Reference proteome</keyword>
<evidence type="ECO:0000313" key="4">
    <source>
        <dbReference type="Proteomes" id="UP001501771"/>
    </source>
</evidence>
<feature type="transmembrane region" description="Helical" evidence="2">
    <location>
        <begin position="104"/>
        <end position="127"/>
    </location>
</feature>
<sequence>MTEQITPTTAAPTSDMSASMTTPETTAPATGSPLLQVLRDQRKTIGVALVLVVGTYWIAGQLDRWTLAGCIAAGVGLGLVNHLATELWLLKIIRSGEEVTRGKLAASTFVRLLVLTAVAVGIAVAFWPDGIGLLLGLAIFRLIALVMTGIPLLKELKKP</sequence>
<evidence type="ECO:0000256" key="1">
    <source>
        <dbReference type="SAM" id="MobiDB-lite"/>
    </source>
</evidence>
<protein>
    <submittedName>
        <fullName evidence="3">ATP synthase subunit I</fullName>
    </submittedName>
</protein>
<feature type="transmembrane region" description="Helical" evidence="2">
    <location>
        <begin position="133"/>
        <end position="153"/>
    </location>
</feature>
<feature type="compositionally biased region" description="Polar residues" evidence="1">
    <location>
        <begin position="1"/>
        <end position="29"/>
    </location>
</feature>
<evidence type="ECO:0000313" key="3">
    <source>
        <dbReference type="EMBL" id="GAA2154236.1"/>
    </source>
</evidence>
<proteinExistence type="predicted"/>
<gene>
    <name evidence="3" type="ORF">GCM10009844_39770</name>
</gene>
<dbReference type="Proteomes" id="UP001501771">
    <property type="component" value="Unassembled WGS sequence"/>
</dbReference>
<feature type="transmembrane region" description="Helical" evidence="2">
    <location>
        <begin position="65"/>
        <end position="84"/>
    </location>
</feature>